<feature type="transmembrane region" description="Helical" evidence="1">
    <location>
        <begin position="88"/>
        <end position="109"/>
    </location>
</feature>
<evidence type="ECO:0000313" key="4">
    <source>
        <dbReference type="Proteomes" id="UP001467690"/>
    </source>
</evidence>
<keyword evidence="4" id="KW-1185">Reference proteome</keyword>
<gene>
    <name evidence="3" type="primary">ccsA</name>
    <name evidence="3" type="ORF">ABS311_19350</name>
</gene>
<keyword evidence="1" id="KW-1133">Transmembrane helix</keyword>
<evidence type="ECO:0000259" key="2">
    <source>
        <dbReference type="Pfam" id="PF01578"/>
    </source>
</evidence>
<dbReference type="PANTHER" id="PTHR38034">
    <property type="entry name" value="INNER MEMBRANE PROTEIN YPJD"/>
    <property type="match status" value="1"/>
</dbReference>
<dbReference type="Pfam" id="PF01578">
    <property type="entry name" value="Cytochrom_C_asm"/>
    <property type="match status" value="1"/>
</dbReference>
<feature type="domain" description="Cytochrome c assembly protein" evidence="2">
    <location>
        <begin position="63"/>
        <end position="260"/>
    </location>
</feature>
<evidence type="ECO:0000313" key="3">
    <source>
        <dbReference type="EMBL" id="MER2494037.1"/>
    </source>
</evidence>
<proteinExistence type="predicted"/>
<protein>
    <submittedName>
        <fullName evidence="3">Cytochrome c biogenesis protein CcsA</fullName>
    </submittedName>
</protein>
<dbReference type="InterPro" id="IPR052372">
    <property type="entry name" value="YpjD/HemX"/>
</dbReference>
<feature type="transmembrane region" description="Helical" evidence="1">
    <location>
        <begin position="62"/>
        <end position="82"/>
    </location>
</feature>
<keyword evidence="1" id="KW-0812">Transmembrane</keyword>
<sequence>MILAVLAVLSYITSATGLFMRLFNKLENVTNLLISIGILGTALHISYIFMHFQVSDEHAYSLLLAANVVVVTVNILTLFFSIFSGNVFALPVNLIFAATICALSMVIPAEVTNFASWTLETLSHISLALLSYGVLVIATLLTYQYNFVASRLKHHDLSVLSLPMPALNSIENQIITLLKVGSGLLTLSIVSGFVFLENFIGSGQAHKTILSLFAWIMFIGVIIGHHKFGWRGRITLVITTCGSLLLTIGYFGSRLMREIILS</sequence>
<reference evidence="3 4" key="1">
    <citation type="submission" date="2024-06" db="EMBL/GenBank/DDBJ databases">
        <authorList>
            <person name="Chen R.Y."/>
        </authorList>
    </citation>
    <scope>NUCLEOTIDE SEQUENCE [LARGE SCALE GENOMIC DNA]</scope>
    <source>
        <strain evidence="3 4">D2</strain>
    </source>
</reference>
<feature type="transmembrane region" description="Helical" evidence="1">
    <location>
        <begin position="234"/>
        <end position="252"/>
    </location>
</feature>
<feature type="transmembrane region" description="Helical" evidence="1">
    <location>
        <begin position="31"/>
        <end position="50"/>
    </location>
</feature>
<name>A0ABV1RMU0_9ALTE</name>
<accession>A0ABV1RMU0</accession>
<dbReference type="RefSeq" id="WP_350403058.1">
    <property type="nucleotide sequence ID" value="NZ_JBELOE010000280.1"/>
</dbReference>
<organism evidence="3 4">
    <name type="scientific">Catenovulum sediminis</name>
    <dbReference type="NCBI Taxonomy" id="1740262"/>
    <lineage>
        <taxon>Bacteria</taxon>
        <taxon>Pseudomonadati</taxon>
        <taxon>Pseudomonadota</taxon>
        <taxon>Gammaproteobacteria</taxon>
        <taxon>Alteromonadales</taxon>
        <taxon>Alteromonadaceae</taxon>
        <taxon>Catenovulum</taxon>
    </lineage>
</organism>
<comment type="caution">
    <text evidence="3">The sequence shown here is derived from an EMBL/GenBank/DDBJ whole genome shotgun (WGS) entry which is preliminary data.</text>
</comment>
<dbReference type="InterPro" id="IPR002541">
    <property type="entry name" value="Cyt_c_assembly"/>
</dbReference>
<dbReference type="EMBL" id="JBELOE010000280">
    <property type="protein sequence ID" value="MER2494037.1"/>
    <property type="molecule type" value="Genomic_DNA"/>
</dbReference>
<evidence type="ECO:0000256" key="1">
    <source>
        <dbReference type="SAM" id="Phobius"/>
    </source>
</evidence>
<keyword evidence="1" id="KW-0472">Membrane</keyword>
<feature type="transmembrane region" description="Helical" evidence="1">
    <location>
        <begin position="121"/>
        <end position="143"/>
    </location>
</feature>
<dbReference type="Proteomes" id="UP001467690">
    <property type="component" value="Unassembled WGS sequence"/>
</dbReference>
<dbReference type="PANTHER" id="PTHR38034:SF1">
    <property type="entry name" value="INNER MEMBRANE PROTEIN YPJD"/>
    <property type="match status" value="1"/>
</dbReference>
<feature type="transmembrane region" description="Helical" evidence="1">
    <location>
        <begin position="174"/>
        <end position="196"/>
    </location>
</feature>
<feature type="transmembrane region" description="Helical" evidence="1">
    <location>
        <begin position="208"/>
        <end position="228"/>
    </location>
</feature>